<keyword evidence="12" id="KW-1185">Reference proteome</keyword>
<dbReference type="Gene3D" id="1.20.1740.10">
    <property type="entry name" value="Amino acid/polyamine transporter I"/>
    <property type="match status" value="1"/>
</dbReference>
<feature type="transmembrane region" description="Helical" evidence="9">
    <location>
        <begin position="294"/>
        <end position="313"/>
    </location>
</feature>
<evidence type="ECO:0000256" key="1">
    <source>
        <dbReference type="ARBA" id="ARBA00004651"/>
    </source>
</evidence>
<keyword evidence="5 9" id="KW-0812">Transmembrane</keyword>
<dbReference type="RefSeq" id="WP_349661485.1">
    <property type="nucleotide sequence ID" value="NZ_JBEGDG010000021.1"/>
</dbReference>
<keyword evidence="4 9" id="KW-1003">Cell membrane</keyword>
<feature type="transmembrane region" description="Helical" evidence="9">
    <location>
        <begin position="416"/>
        <end position="439"/>
    </location>
</feature>
<evidence type="ECO:0000256" key="3">
    <source>
        <dbReference type="ARBA" id="ARBA00022448"/>
    </source>
</evidence>
<feature type="transmembrane region" description="Helical" evidence="9">
    <location>
        <begin position="389"/>
        <end position="410"/>
    </location>
</feature>
<feature type="transmembrane region" description="Helical" evidence="9">
    <location>
        <begin position="232"/>
        <end position="257"/>
    </location>
</feature>
<dbReference type="Proteomes" id="UP001478862">
    <property type="component" value="Unassembled WGS sequence"/>
</dbReference>
<dbReference type="EMBL" id="JBEGDG010000021">
    <property type="protein sequence ID" value="MEQ6357106.1"/>
    <property type="molecule type" value="Genomic_DNA"/>
</dbReference>
<dbReference type="NCBIfam" id="TIGR00835">
    <property type="entry name" value="agcS"/>
    <property type="match status" value="1"/>
</dbReference>
<sequence>MFEQIVHTVNGWLWSPVLVGFIVLCGFYFSFRTRFMQIRHIKEMVKLVTSGKASDVGVSPFQALMMSLSGRIGVGNIAGTATGIAYGGPGAVFWMWFITFIGAASAYVESTLAQIYKEKQDDGYRGGPAFYIEKGLGWKWFAMIFASATLIAMAFLLPGVQGNAIADGFHNAFGIDKKITGLIVVALIGFTIFGGVKRIARVAELIVPIMAIGYLLIALIIVGINFGNIPEVFRLIFESAFGAQGMFGGIIGSAIMWGVKRGLYANEAGQGTGAHPAAAAEVSHPAKQGLVQAFSIYLDVFLVVTATAMMILFTSQYNVIDEKNGKTIIENLPGVEPGAGYTQAAVDSLLPGFGAGFIAIALFFFAFTTIYAFYYIAETNLAYLVRGKFRGIAFVVLKLVLLGSTFYGAIRAATTAWAMGDIGLGIMVWLNLIAIVLLFKPAAIALKDYEEQLKEGKDPEFNSSKYGIKNADFWANGYGKSKSTENENEKEKEKEKVDIT</sequence>
<dbReference type="Pfam" id="PF01235">
    <property type="entry name" value="Na_Ala_symp"/>
    <property type="match status" value="1"/>
</dbReference>
<feature type="transmembrane region" description="Helical" evidence="9">
    <location>
        <begin position="93"/>
        <end position="116"/>
    </location>
</feature>
<evidence type="ECO:0000256" key="10">
    <source>
        <dbReference type="SAM" id="MobiDB-lite"/>
    </source>
</evidence>
<evidence type="ECO:0000256" key="9">
    <source>
        <dbReference type="RuleBase" id="RU363064"/>
    </source>
</evidence>
<evidence type="ECO:0000256" key="6">
    <source>
        <dbReference type="ARBA" id="ARBA00022847"/>
    </source>
</evidence>
<dbReference type="PANTHER" id="PTHR30330">
    <property type="entry name" value="AGSS FAMILY TRANSPORTER, SODIUM-ALANINE"/>
    <property type="match status" value="1"/>
</dbReference>
<organism evidence="11 12">
    <name type="scientific">Lysinibacillus zambalensis</name>
    <dbReference type="NCBI Taxonomy" id="3160866"/>
    <lineage>
        <taxon>Bacteria</taxon>
        <taxon>Bacillati</taxon>
        <taxon>Bacillota</taxon>
        <taxon>Bacilli</taxon>
        <taxon>Bacillales</taxon>
        <taxon>Bacillaceae</taxon>
        <taxon>Lysinibacillus</taxon>
    </lineage>
</organism>
<dbReference type="PANTHER" id="PTHR30330:SF7">
    <property type="entry name" value="SODIUM_PROTON-DEPENDENT ALANINE CARRIER PROTEIN YRBD-RELATED"/>
    <property type="match status" value="1"/>
</dbReference>
<evidence type="ECO:0000256" key="8">
    <source>
        <dbReference type="ARBA" id="ARBA00023136"/>
    </source>
</evidence>
<keyword evidence="3 9" id="KW-0813">Transport</keyword>
<evidence type="ECO:0000256" key="4">
    <source>
        <dbReference type="ARBA" id="ARBA00022475"/>
    </source>
</evidence>
<evidence type="ECO:0000313" key="11">
    <source>
        <dbReference type="EMBL" id="MEQ6357106.1"/>
    </source>
</evidence>
<dbReference type="InterPro" id="IPR001463">
    <property type="entry name" value="Na/Ala_symport"/>
</dbReference>
<evidence type="ECO:0000256" key="5">
    <source>
        <dbReference type="ARBA" id="ARBA00022692"/>
    </source>
</evidence>
<feature type="transmembrane region" description="Helical" evidence="9">
    <location>
        <begin position="68"/>
        <end position="87"/>
    </location>
</feature>
<feature type="transmembrane region" description="Helical" evidence="9">
    <location>
        <begin position="137"/>
        <end position="159"/>
    </location>
</feature>
<feature type="compositionally biased region" description="Basic and acidic residues" evidence="10">
    <location>
        <begin position="482"/>
        <end position="500"/>
    </location>
</feature>
<feature type="transmembrane region" description="Helical" evidence="9">
    <location>
        <begin position="353"/>
        <end position="377"/>
    </location>
</feature>
<comment type="subcellular location">
    <subcellularLocation>
        <location evidence="1 9">Cell membrane</location>
        <topology evidence="1 9">Multi-pass membrane protein</topology>
    </subcellularLocation>
</comment>
<feature type="transmembrane region" description="Helical" evidence="9">
    <location>
        <begin position="179"/>
        <end position="196"/>
    </location>
</feature>
<keyword evidence="7 9" id="KW-1133">Transmembrane helix</keyword>
<dbReference type="PRINTS" id="PR00175">
    <property type="entry name" value="NAALASMPORT"/>
</dbReference>
<feature type="transmembrane region" description="Helical" evidence="9">
    <location>
        <begin position="205"/>
        <end position="226"/>
    </location>
</feature>
<name>A0ABV1MX92_9BACI</name>
<proteinExistence type="inferred from homology"/>
<comment type="caution">
    <text evidence="11">The sequence shown here is derived from an EMBL/GenBank/DDBJ whole genome shotgun (WGS) entry which is preliminary data.</text>
</comment>
<evidence type="ECO:0000256" key="2">
    <source>
        <dbReference type="ARBA" id="ARBA00009261"/>
    </source>
</evidence>
<feature type="transmembrane region" description="Helical" evidence="9">
    <location>
        <begin position="12"/>
        <end position="31"/>
    </location>
</feature>
<gene>
    <name evidence="11" type="ORF">ABNX05_20970</name>
</gene>
<comment type="similarity">
    <text evidence="2 9">Belongs to the alanine or glycine:cation symporter (AGCS) (TC 2.A.25) family.</text>
</comment>
<evidence type="ECO:0000256" key="7">
    <source>
        <dbReference type="ARBA" id="ARBA00022989"/>
    </source>
</evidence>
<keyword evidence="8 9" id="KW-0472">Membrane</keyword>
<protein>
    <submittedName>
        <fullName evidence="11">Alanine/glycine:cation symporter family protein</fullName>
    </submittedName>
</protein>
<evidence type="ECO:0000313" key="12">
    <source>
        <dbReference type="Proteomes" id="UP001478862"/>
    </source>
</evidence>
<feature type="region of interest" description="Disordered" evidence="10">
    <location>
        <begin position="476"/>
        <end position="500"/>
    </location>
</feature>
<accession>A0ABV1MX92</accession>
<keyword evidence="6 9" id="KW-0769">Symport</keyword>
<reference evidence="11 12" key="1">
    <citation type="submission" date="2024-06" db="EMBL/GenBank/DDBJ databases">
        <title>Lysinibacillus zambalefons sp. nov., a Novel Firmicute Isolated from the Poon Bato Zambales Hyperalkaline Spring.</title>
        <authorList>
            <person name="Aja J.A."/>
            <person name="Lazaro J.E.H."/>
            <person name="Llorin L.D."/>
            <person name="Lim K.R."/>
            <person name="Teodosio J."/>
            <person name="Dalisay D.S."/>
        </authorList>
    </citation>
    <scope>NUCLEOTIDE SEQUENCE [LARGE SCALE GENOMIC DNA]</scope>
    <source>
        <strain evidence="11 12">M3</strain>
    </source>
</reference>